<dbReference type="RefSeq" id="WP_191689774.1">
    <property type="nucleotide sequence ID" value="NZ_JACSQY010000006.1"/>
</dbReference>
<dbReference type="InterPro" id="IPR016181">
    <property type="entry name" value="Acyl_CoA_acyltransferase"/>
</dbReference>
<dbReference type="PROSITE" id="PS51186">
    <property type="entry name" value="GNAT"/>
    <property type="match status" value="1"/>
</dbReference>
<protein>
    <submittedName>
        <fullName evidence="2">GNAT family N-acetyltransferase</fullName>
    </submittedName>
</protein>
<feature type="domain" description="N-acetyltransferase" evidence="1">
    <location>
        <begin position="3"/>
        <end position="148"/>
    </location>
</feature>
<evidence type="ECO:0000313" key="2">
    <source>
        <dbReference type="EMBL" id="MBD7908535.1"/>
    </source>
</evidence>
<name>A0ABR8PK46_9BACL</name>
<proteinExistence type="predicted"/>
<reference evidence="2 3" key="1">
    <citation type="submission" date="2020-08" db="EMBL/GenBank/DDBJ databases">
        <title>A Genomic Blueprint of the Chicken Gut Microbiome.</title>
        <authorList>
            <person name="Gilroy R."/>
            <person name="Ravi A."/>
            <person name="Getino M."/>
            <person name="Pursley I."/>
            <person name="Horton D.L."/>
            <person name="Alikhan N.-F."/>
            <person name="Baker D."/>
            <person name="Gharbi K."/>
            <person name="Hall N."/>
            <person name="Watson M."/>
            <person name="Adriaenssens E.M."/>
            <person name="Foster-Nyarko E."/>
            <person name="Jarju S."/>
            <person name="Secka A."/>
            <person name="Antonio M."/>
            <person name="Oren A."/>
            <person name="Chaudhuri R."/>
            <person name="La Ragione R.M."/>
            <person name="Hildebrand F."/>
            <person name="Pallen M.J."/>
        </authorList>
    </citation>
    <scope>NUCLEOTIDE SEQUENCE [LARGE SCALE GENOMIC DNA]</scope>
    <source>
        <strain evidence="2 3">Sa3CUA8</strain>
    </source>
</reference>
<dbReference type="InterPro" id="IPR000182">
    <property type="entry name" value="GNAT_dom"/>
</dbReference>
<keyword evidence="3" id="KW-1185">Reference proteome</keyword>
<dbReference type="InterPro" id="IPR027455">
    <property type="entry name" value="Sper_AcTfrase_N"/>
</dbReference>
<evidence type="ECO:0000259" key="1">
    <source>
        <dbReference type="PROSITE" id="PS51186"/>
    </source>
</evidence>
<evidence type="ECO:0000313" key="3">
    <source>
        <dbReference type="Proteomes" id="UP000659496"/>
    </source>
</evidence>
<dbReference type="EMBL" id="JACSQY010000006">
    <property type="protein sequence ID" value="MBD7908535.1"/>
    <property type="molecule type" value="Genomic_DNA"/>
</dbReference>
<comment type="caution">
    <text evidence="2">The sequence shown here is derived from an EMBL/GenBank/DDBJ whole genome shotgun (WGS) entry which is preliminary data.</text>
</comment>
<organism evidence="2 3">
    <name type="scientific">Sporosarcina gallistercoris</name>
    <dbReference type="NCBI Taxonomy" id="2762245"/>
    <lineage>
        <taxon>Bacteria</taxon>
        <taxon>Bacillati</taxon>
        <taxon>Bacillota</taxon>
        <taxon>Bacilli</taxon>
        <taxon>Bacillales</taxon>
        <taxon>Caryophanaceae</taxon>
        <taxon>Sporosarcina</taxon>
    </lineage>
</organism>
<accession>A0ABR8PK46</accession>
<dbReference type="SUPFAM" id="SSF55729">
    <property type="entry name" value="Acyl-CoA N-acyltransferases (Nat)"/>
    <property type="match status" value="1"/>
</dbReference>
<dbReference type="Gene3D" id="1.10.287.900">
    <property type="entry name" value="The crystal structure of the spermine/spermidine acetyltransferase from enterococcus faecali"/>
    <property type="match status" value="1"/>
</dbReference>
<gene>
    <name evidence="2" type="ORF">H9659_09350</name>
</gene>
<dbReference type="Pfam" id="PF00583">
    <property type="entry name" value="Acetyltransf_1"/>
    <property type="match status" value="1"/>
</dbReference>
<dbReference type="Proteomes" id="UP000659496">
    <property type="component" value="Unassembled WGS sequence"/>
</dbReference>
<dbReference type="CDD" id="cd04301">
    <property type="entry name" value="NAT_SF"/>
    <property type="match status" value="1"/>
</dbReference>
<dbReference type="Gene3D" id="3.40.630.30">
    <property type="match status" value="1"/>
</dbReference>
<sequence>MNYDIRQVHEENRREIVALRVSLEQRGFIETIEECLAEAAQWKQFRPVGLYVDDLAVGFAMYGSLPDSQGGSNLWIDRMLIYEQFQRKGYGRKFMELLIDRVLQEYGEQPIYLSVYKENEGAVYLYKTLGFGFIGEYDTAGEEIMRMG</sequence>